<protein>
    <submittedName>
        <fullName evidence="1">Uncharacterized protein</fullName>
    </submittedName>
</protein>
<dbReference type="InterPro" id="IPR005077">
    <property type="entry name" value="Peptidase_C11"/>
</dbReference>
<keyword evidence="2" id="KW-1185">Reference proteome</keyword>
<dbReference type="AlphaFoldDB" id="A0A0G4G1E1"/>
<dbReference type="InParanoid" id="A0A0G4G1E1"/>
<evidence type="ECO:0000313" key="2">
    <source>
        <dbReference type="Proteomes" id="UP000041254"/>
    </source>
</evidence>
<gene>
    <name evidence="1" type="ORF">Vbra_1792</name>
</gene>
<organism evidence="1 2">
    <name type="scientific">Vitrella brassicaformis (strain CCMP3155)</name>
    <dbReference type="NCBI Taxonomy" id="1169540"/>
    <lineage>
        <taxon>Eukaryota</taxon>
        <taxon>Sar</taxon>
        <taxon>Alveolata</taxon>
        <taxon>Colpodellida</taxon>
        <taxon>Vitrellaceae</taxon>
        <taxon>Vitrella</taxon>
    </lineage>
</organism>
<dbReference type="VEuPathDB" id="CryptoDB:Vbra_1792"/>
<dbReference type="PANTHER" id="PTHR37835:SF1">
    <property type="entry name" value="ALPHA-CLOSTRIPAIN"/>
    <property type="match status" value="1"/>
</dbReference>
<proteinExistence type="predicted"/>
<dbReference type="OrthoDB" id="542405at2759"/>
<evidence type="ECO:0000313" key="1">
    <source>
        <dbReference type="EMBL" id="CEM21315.1"/>
    </source>
</evidence>
<sequence>MYVQTEFGGDSQSGQSGSLMAHFSLEQAIRGGINDAGMPDGFRFDLLSFDACLMSSYEVISALSSHGHCFLGSETLVSGAGWDWRSLRPTTRDGKPTTPLDYAESIARATVDNHMGQQGVMNLAIVDLHKQREFRKAFAASQRSLAERLNTCVETYEVDRIRTAYQKADDSLRAHKESLFRQVLANPVDMGHLLHHLEAEVERLMPLEELDTLREAYRLYNESIVYFNGSDSALLTGVHVDLLHERKPHRLLQIAHVDDVIGLDEADIPWSRNHS</sequence>
<reference evidence="1 2" key="1">
    <citation type="submission" date="2014-11" db="EMBL/GenBank/DDBJ databases">
        <authorList>
            <person name="Zhu J."/>
            <person name="Qi W."/>
            <person name="Song R."/>
        </authorList>
    </citation>
    <scope>NUCLEOTIDE SEQUENCE [LARGE SCALE GENOMIC DNA]</scope>
</reference>
<dbReference type="EMBL" id="CDMY01000541">
    <property type="protein sequence ID" value="CEM21315.1"/>
    <property type="molecule type" value="Genomic_DNA"/>
</dbReference>
<dbReference type="PhylomeDB" id="A0A0G4G1E1"/>
<dbReference type="Proteomes" id="UP000041254">
    <property type="component" value="Unassembled WGS sequence"/>
</dbReference>
<dbReference type="Pfam" id="PF03415">
    <property type="entry name" value="Peptidase_C11"/>
    <property type="match status" value="1"/>
</dbReference>
<accession>A0A0G4G1E1</accession>
<name>A0A0G4G1E1_VITBC</name>
<dbReference type="PANTHER" id="PTHR37835">
    <property type="entry name" value="ALPHA-CLOSTRIPAIN"/>
    <property type="match status" value="1"/>
</dbReference>